<dbReference type="AlphaFoldDB" id="A0A1I7Y0F5"/>
<protein>
    <submittedName>
        <fullName evidence="2">Uncharacterized protein</fullName>
    </submittedName>
</protein>
<accession>A0A1I7Y0F5</accession>
<sequence length="105" mass="11878">MCPKGFLAEGRARDFRVLGCPEGERQKSEVVSRNYGLRIIQKHLGRTSVNIQDTAVLLSGRAQLQWDEKSPRWPSEADRNRALTLAFLDASSFCWLKETPSLSDL</sequence>
<evidence type="ECO:0000313" key="2">
    <source>
        <dbReference type="WBParaSite" id="L893_g11328.t1"/>
    </source>
</evidence>
<keyword evidence="1" id="KW-1185">Reference proteome</keyword>
<name>A0A1I7Y0F5_9BILA</name>
<dbReference type="Proteomes" id="UP000095287">
    <property type="component" value="Unplaced"/>
</dbReference>
<proteinExistence type="predicted"/>
<dbReference type="WBParaSite" id="L893_g11328.t1">
    <property type="protein sequence ID" value="L893_g11328.t1"/>
    <property type="gene ID" value="L893_g11328"/>
</dbReference>
<organism evidence="1 2">
    <name type="scientific">Steinernema glaseri</name>
    <dbReference type="NCBI Taxonomy" id="37863"/>
    <lineage>
        <taxon>Eukaryota</taxon>
        <taxon>Metazoa</taxon>
        <taxon>Ecdysozoa</taxon>
        <taxon>Nematoda</taxon>
        <taxon>Chromadorea</taxon>
        <taxon>Rhabditida</taxon>
        <taxon>Tylenchina</taxon>
        <taxon>Panagrolaimomorpha</taxon>
        <taxon>Strongyloidoidea</taxon>
        <taxon>Steinernematidae</taxon>
        <taxon>Steinernema</taxon>
    </lineage>
</organism>
<reference evidence="2" key="1">
    <citation type="submission" date="2016-11" db="UniProtKB">
        <authorList>
            <consortium name="WormBaseParasite"/>
        </authorList>
    </citation>
    <scope>IDENTIFICATION</scope>
</reference>
<evidence type="ECO:0000313" key="1">
    <source>
        <dbReference type="Proteomes" id="UP000095287"/>
    </source>
</evidence>